<dbReference type="AlphaFoldDB" id="A0A5K3FB30"/>
<dbReference type="SMART" id="SM00937">
    <property type="entry name" value="PCRF"/>
    <property type="match status" value="1"/>
</dbReference>
<dbReference type="GO" id="GO:0003747">
    <property type="term" value="F:translation release factor activity"/>
    <property type="evidence" value="ECO:0007669"/>
    <property type="project" value="InterPro"/>
</dbReference>
<dbReference type="Pfam" id="PF00472">
    <property type="entry name" value="RF-1"/>
    <property type="match status" value="1"/>
</dbReference>
<dbReference type="WBParaSite" id="MCU_006012-RA">
    <property type="protein sequence ID" value="MCU_006012-RA"/>
    <property type="gene ID" value="MCU_006012"/>
</dbReference>
<sequence length="318" mass="35612">MPIQQSCWKVELDDGSDLELRQLACQEAESRHKERKSLENQILSLLLPPDRYADCAAVNMELIAGAGGLEAAMFARDLFTMYATYARQRGWNFSPQCAPTEAASESPINHVSVLIESMDPDDPVYARLHWEAGVHRVQRVPTTSKLNKIHTSTVAVTVLPVVDEDDVALEPDDLEWSVFRSSGPGGQHVNKTESAVRVRHKPTGHVVACQNDRSQHANREAALKILKAKIAKDVVQRQIDSELAERRSQMGSLARSDRIRTYNYPQDRVTDHRLGRSWNGLASFLYQTSSELDAVADAMDEAYKLSLLATLDKPYFLL</sequence>
<organism evidence="5">
    <name type="scientific">Mesocestoides corti</name>
    <name type="common">Flatworm</name>
    <dbReference type="NCBI Taxonomy" id="53468"/>
    <lineage>
        <taxon>Eukaryota</taxon>
        <taxon>Metazoa</taxon>
        <taxon>Spiralia</taxon>
        <taxon>Lophotrochozoa</taxon>
        <taxon>Platyhelminthes</taxon>
        <taxon>Cestoda</taxon>
        <taxon>Eucestoda</taxon>
        <taxon>Cyclophyllidea</taxon>
        <taxon>Mesocestoididae</taxon>
        <taxon>Mesocestoides</taxon>
    </lineage>
</organism>
<keyword evidence="3" id="KW-0648">Protein biosynthesis</keyword>
<dbReference type="SUPFAM" id="SSF75620">
    <property type="entry name" value="Release factor"/>
    <property type="match status" value="1"/>
</dbReference>
<dbReference type="Gene3D" id="3.30.70.1660">
    <property type="match status" value="1"/>
</dbReference>
<evidence type="ECO:0000313" key="5">
    <source>
        <dbReference type="WBParaSite" id="MCU_006012-RA"/>
    </source>
</evidence>
<proteinExistence type="inferred from homology"/>
<evidence type="ECO:0000256" key="2">
    <source>
        <dbReference type="ARBA" id="ARBA00022481"/>
    </source>
</evidence>
<comment type="similarity">
    <text evidence="1">Belongs to the prokaryotic/mitochondrial release factor family.</text>
</comment>
<dbReference type="Gene3D" id="3.30.160.20">
    <property type="match status" value="1"/>
</dbReference>
<name>A0A5K3FB30_MESCO</name>
<dbReference type="InterPro" id="IPR005139">
    <property type="entry name" value="PCRF"/>
</dbReference>
<dbReference type="GO" id="GO:0005737">
    <property type="term" value="C:cytoplasm"/>
    <property type="evidence" value="ECO:0007669"/>
    <property type="project" value="UniProtKB-ARBA"/>
</dbReference>
<dbReference type="InterPro" id="IPR000352">
    <property type="entry name" value="Pep_chain_release_fac_I"/>
</dbReference>
<dbReference type="InterPro" id="IPR050057">
    <property type="entry name" value="Prokaryotic/Mito_RF"/>
</dbReference>
<dbReference type="PANTHER" id="PTHR43804:SF7">
    <property type="entry name" value="LD18447P"/>
    <property type="match status" value="1"/>
</dbReference>
<dbReference type="FunFam" id="3.30.160.20:FF:000004">
    <property type="entry name" value="Peptide chain release factor 1"/>
    <property type="match status" value="1"/>
</dbReference>
<feature type="domain" description="Prokaryotic-type class I peptide chain release factors" evidence="4">
    <location>
        <begin position="180"/>
        <end position="196"/>
    </location>
</feature>
<dbReference type="InterPro" id="IPR045853">
    <property type="entry name" value="Pep_chain_release_fac_I_sf"/>
</dbReference>
<dbReference type="PROSITE" id="PS00745">
    <property type="entry name" value="RF_PROK_I"/>
    <property type="match status" value="1"/>
</dbReference>
<protein>
    <submittedName>
        <fullName evidence="5">RF_PROK_I domain-containing protein</fullName>
    </submittedName>
</protein>
<dbReference type="PANTHER" id="PTHR43804">
    <property type="entry name" value="LD18447P"/>
    <property type="match status" value="1"/>
</dbReference>
<evidence type="ECO:0000259" key="4">
    <source>
        <dbReference type="PROSITE" id="PS00745"/>
    </source>
</evidence>
<dbReference type="Pfam" id="PF03462">
    <property type="entry name" value="PCRF"/>
    <property type="match status" value="1"/>
</dbReference>
<evidence type="ECO:0000256" key="1">
    <source>
        <dbReference type="ARBA" id="ARBA00010835"/>
    </source>
</evidence>
<accession>A0A5K3FB30</accession>
<evidence type="ECO:0000256" key="3">
    <source>
        <dbReference type="ARBA" id="ARBA00022917"/>
    </source>
</evidence>
<reference evidence="5" key="1">
    <citation type="submission" date="2019-11" db="UniProtKB">
        <authorList>
            <consortium name="WormBaseParasite"/>
        </authorList>
    </citation>
    <scope>IDENTIFICATION</scope>
</reference>
<keyword evidence="2" id="KW-0488">Methylation</keyword>